<dbReference type="PANTHER" id="PTHR43792">
    <property type="entry name" value="GNAT FAMILY, PUTATIVE (AFU_ORTHOLOGUE AFUA_3G00765)-RELATED-RELATED"/>
    <property type="match status" value="1"/>
</dbReference>
<dbReference type="InterPro" id="IPR016181">
    <property type="entry name" value="Acyl_CoA_acyltransferase"/>
</dbReference>
<evidence type="ECO:0000259" key="1">
    <source>
        <dbReference type="PROSITE" id="PS51186"/>
    </source>
</evidence>
<dbReference type="RefSeq" id="WP_208177012.1">
    <property type="nucleotide sequence ID" value="NZ_JAGETZ010000010.1"/>
</dbReference>
<comment type="caution">
    <text evidence="2">The sequence shown here is derived from an EMBL/GenBank/DDBJ whole genome shotgun (WGS) entry which is preliminary data.</text>
</comment>
<dbReference type="InterPro" id="IPR051531">
    <property type="entry name" value="N-acetyltransferase"/>
</dbReference>
<name>A0ABS3QJ89_9BACT</name>
<dbReference type="Proteomes" id="UP000664369">
    <property type="component" value="Unassembled WGS sequence"/>
</dbReference>
<keyword evidence="3" id="KW-1185">Reference proteome</keyword>
<evidence type="ECO:0000313" key="3">
    <source>
        <dbReference type="Proteomes" id="UP000664369"/>
    </source>
</evidence>
<protein>
    <submittedName>
        <fullName evidence="2">GNAT family N-acetyltransferase</fullName>
    </submittedName>
</protein>
<dbReference type="PROSITE" id="PS51186">
    <property type="entry name" value="GNAT"/>
    <property type="match status" value="1"/>
</dbReference>
<sequence length="185" mass="21158">MLAIQFTPFPVLHTPRLILRQLTPDDAPAVQFFRSDAAFLRYVPREPEPSMQQAQEHIQLLHDNWANNISITWGLSWPNQPDLLGTICLWNLQPENYRAEIGYGLHPVHSRQGLMSEAMAAVVRFGLETMKLHSIEAHLDPGNDASIRLLEKHGFVREGLFRENIYFGGQFLDTAVYTRWAPAQV</sequence>
<dbReference type="Gene3D" id="3.40.630.30">
    <property type="match status" value="1"/>
</dbReference>
<feature type="domain" description="N-acetyltransferase" evidence="1">
    <location>
        <begin position="17"/>
        <end position="182"/>
    </location>
</feature>
<reference evidence="2 3" key="1">
    <citation type="submission" date="2021-03" db="EMBL/GenBank/DDBJ databases">
        <authorList>
            <person name="Kim M.K."/>
        </authorList>
    </citation>
    <scope>NUCLEOTIDE SEQUENCE [LARGE SCALE GENOMIC DNA]</scope>
    <source>
        <strain evidence="2 3">BT442</strain>
    </source>
</reference>
<dbReference type="Pfam" id="PF13302">
    <property type="entry name" value="Acetyltransf_3"/>
    <property type="match status" value="1"/>
</dbReference>
<accession>A0ABS3QJ89</accession>
<dbReference type="SUPFAM" id="SSF55729">
    <property type="entry name" value="Acyl-CoA N-acyltransferases (Nat)"/>
    <property type="match status" value="1"/>
</dbReference>
<proteinExistence type="predicted"/>
<gene>
    <name evidence="2" type="ORF">J4E00_19815</name>
</gene>
<evidence type="ECO:0000313" key="2">
    <source>
        <dbReference type="EMBL" id="MBO2011321.1"/>
    </source>
</evidence>
<organism evidence="2 3">
    <name type="scientific">Hymenobacter negativus</name>
    <dbReference type="NCBI Taxonomy" id="2795026"/>
    <lineage>
        <taxon>Bacteria</taxon>
        <taxon>Pseudomonadati</taxon>
        <taxon>Bacteroidota</taxon>
        <taxon>Cytophagia</taxon>
        <taxon>Cytophagales</taxon>
        <taxon>Hymenobacteraceae</taxon>
        <taxon>Hymenobacter</taxon>
    </lineage>
</organism>
<dbReference type="PANTHER" id="PTHR43792:SF1">
    <property type="entry name" value="N-ACETYLTRANSFERASE DOMAIN-CONTAINING PROTEIN"/>
    <property type="match status" value="1"/>
</dbReference>
<dbReference type="InterPro" id="IPR000182">
    <property type="entry name" value="GNAT_dom"/>
</dbReference>
<dbReference type="EMBL" id="JAGETZ010000010">
    <property type="protein sequence ID" value="MBO2011321.1"/>
    <property type="molecule type" value="Genomic_DNA"/>
</dbReference>